<protein>
    <submittedName>
        <fullName evidence="1">SapC family protein</fullName>
    </submittedName>
</protein>
<keyword evidence="2" id="KW-1185">Reference proteome</keyword>
<dbReference type="Pfam" id="PF07277">
    <property type="entry name" value="SapC"/>
    <property type="match status" value="1"/>
</dbReference>
<dbReference type="InterPro" id="IPR010836">
    <property type="entry name" value="SapC"/>
</dbReference>
<sequence length="240" mass="27046">MPNFTQLNNVEHADLRVRTERGTEFGDNVMSAPVFPHEFRNLQGHYPIVFMKEPESGKFRPIALFSFEEGQNLFLTEDGWDARYIPLSMRMQPFVIGLNNRDGGAPSLEVHVDLDHPRVKQEGGEPVFLAQGGHTDFLKEKTELLGEIHSAEQALPQFMALLDEFELIEPFTLDVTLKDGSQGRLAGLYVIAEEKLYNLGDEAVSKLHKANALLPIFMAVASFSQFGSLVERRNRQLESS</sequence>
<gene>
    <name evidence="1" type="ORF">ACFONP_06880</name>
</gene>
<reference evidence="2" key="1">
    <citation type="journal article" date="2019" name="Int. J. Syst. Evol. Microbiol.">
        <title>The Global Catalogue of Microorganisms (GCM) 10K type strain sequencing project: providing services to taxonomists for standard genome sequencing and annotation.</title>
        <authorList>
            <consortium name="The Broad Institute Genomics Platform"/>
            <consortium name="The Broad Institute Genome Sequencing Center for Infectious Disease"/>
            <person name="Wu L."/>
            <person name="Ma J."/>
        </authorList>
    </citation>
    <scope>NUCLEOTIDE SEQUENCE [LARGE SCALE GENOMIC DNA]</scope>
    <source>
        <strain evidence="2">KCTC 22245</strain>
    </source>
</reference>
<organism evidence="1 2">
    <name type="scientific">Parvularcula lutaonensis</name>
    <dbReference type="NCBI Taxonomy" id="491923"/>
    <lineage>
        <taxon>Bacteria</taxon>
        <taxon>Pseudomonadati</taxon>
        <taxon>Pseudomonadota</taxon>
        <taxon>Alphaproteobacteria</taxon>
        <taxon>Parvularculales</taxon>
        <taxon>Parvularculaceae</taxon>
        <taxon>Parvularcula</taxon>
    </lineage>
</organism>
<dbReference type="EMBL" id="JBHRVA010000002">
    <property type="protein sequence ID" value="MFC3302453.1"/>
    <property type="molecule type" value="Genomic_DNA"/>
</dbReference>
<evidence type="ECO:0000313" key="2">
    <source>
        <dbReference type="Proteomes" id="UP001595607"/>
    </source>
</evidence>
<proteinExistence type="predicted"/>
<dbReference type="Proteomes" id="UP001595607">
    <property type="component" value="Unassembled WGS sequence"/>
</dbReference>
<dbReference type="RefSeq" id="WP_189570720.1">
    <property type="nucleotide sequence ID" value="NZ_BMXU01000001.1"/>
</dbReference>
<accession>A0ABV7MBQ6</accession>
<name>A0ABV7MBQ6_9PROT</name>
<comment type="caution">
    <text evidence="1">The sequence shown here is derived from an EMBL/GenBank/DDBJ whole genome shotgun (WGS) entry which is preliminary data.</text>
</comment>
<evidence type="ECO:0000313" key="1">
    <source>
        <dbReference type="EMBL" id="MFC3302453.1"/>
    </source>
</evidence>